<dbReference type="EMBL" id="GL870878">
    <property type="protein sequence ID" value="EIJ88477.1"/>
    <property type="molecule type" value="Genomic_DNA"/>
</dbReference>
<feature type="domain" description="Replication factor A C-terminal" evidence="6">
    <location>
        <begin position="417"/>
        <end position="565"/>
    </location>
</feature>
<sequence>MHIQEGNLEITPGSITRAFKPSSQEGNQNDLVVKIVSISAPDHSVIQSKIRLVVTDNNTLQECLLSSKYADALANNQLSSGDIIKIGNMASGTYSSKPIIYIKEILEVQRKRKTDDSWGSIGASPCKRKMDVISGERGTPKKEAKRLVTTIIGLNPFQPITWCIKAKVVSKTSVREYTKDGRAGKVFSIIVTDGDSKCNIIFFTEFVDAFYDKIQLYKTYEITGGTLKLANKTYNEDIHEYEIFVDRSFTITQTADAVKVVKMPKAIVKVSQLVNKINEVVSMLVVITSVGEIETVLRKKDQYAMKKRTLRVGDDSGETAPFIVWEDTAAMEFSMGDILLLEGARITEYQNTPQIGLSRDGIISFNPELPEVFKLKGWYNKNENILQTSSSVGTRKSVGGANRQVKIADVKTDCMEYATIKCTVLFISEKTLMYTSCIADNCNKKVEHKIDSPEDYYCNKCDATYARCSYSYGPSLSISDNSSSIWVSAFGDTASVLFNNLSAVDLNNLSVNDNDKYKEITQQSIGAEMIINIRGRESTYNGEPQMRYTATAIKPVDYLEECTNLLAQIKAMH</sequence>
<evidence type="ECO:0000256" key="2">
    <source>
        <dbReference type="ARBA" id="ARBA00022723"/>
    </source>
</evidence>
<keyword evidence="4" id="KW-0862">Zinc</keyword>
<dbReference type="Proteomes" id="UP000002872">
    <property type="component" value="Unassembled WGS sequence"/>
</dbReference>
<proteinExistence type="inferred from homology"/>
<protein>
    <recommendedName>
        <fullName evidence="10">Replication protein A subunit</fullName>
    </recommendedName>
</protein>
<dbReference type="GO" id="GO:0008270">
    <property type="term" value="F:zinc ion binding"/>
    <property type="evidence" value="ECO:0007669"/>
    <property type="project" value="UniProtKB-KW"/>
</dbReference>
<organism evidence="8 9">
    <name type="scientific">Nematocida parisii (strain ERTm3)</name>
    <name type="common">Nematode killer fungus</name>
    <dbReference type="NCBI Taxonomy" id="935791"/>
    <lineage>
        <taxon>Eukaryota</taxon>
        <taxon>Fungi</taxon>
        <taxon>Fungi incertae sedis</taxon>
        <taxon>Microsporidia</taxon>
        <taxon>Nematocida</taxon>
    </lineage>
</organism>
<gene>
    <name evidence="8" type="ORF">NEQG_01167</name>
</gene>
<keyword evidence="9" id="KW-1185">Reference proteome</keyword>
<dbReference type="CDD" id="cd04475">
    <property type="entry name" value="RPA1_DBD_B"/>
    <property type="match status" value="1"/>
</dbReference>
<dbReference type="Gene3D" id="2.40.50.140">
    <property type="entry name" value="Nucleic acid-binding proteins"/>
    <property type="match status" value="4"/>
</dbReference>
<dbReference type="OMA" id="DQCDAFY"/>
<dbReference type="GO" id="GO:0003677">
    <property type="term" value="F:DNA binding"/>
    <property type="evidence" value="ECO:0007669"/>
    <property type="project" value="UniProtKB-KW"/>
</dbReference>
<reference evidence="8" key="1">
    <citation type="submission" date="2011-01" db="EMBL/GenBank/DDBJ databases">
        <title>The Genome Sequence of Nematocida parisii strain ERTm3.</title>
        <authorList>
            <consortium name="The Broad Institute Genome Sequencing Platform"/>
            <consortium name="The Broad Institute Genome Sequencing Center for Infectious Disease"/>
            <person name="Cuomo C."/>
            <person name="Troemel E."/>
            <person name="Young S.K."/>
            <person name="Zeng Q."/>
            <person name="Gargeya S."/>
            <person name="Fitzgerald M."/>
            <person name="Haas B."/>
            <person name="Abouelleil A."/>
            <person name="Alvarado L."/>
            <person name="Arachchi H.M."/>
            <person name="Berlin A."/>
            <person name="Chapman S.B."/>
            <person name="Gearin G."/>
            <person name="Goldberg J."/>
            <person name="Griggs A."/>
            <person name="Gujja S."/>
            <person name="Hansen M."/>
            <person name="Heiman D."/>
            <person name="Howarth C."/>
            <person name="Larimer J."/>
            <person name="Lui A."/>
            <person name="MacDonald P.J.P."/>
            <person name="McCowen C."/>
            <person name="Montmayeur A."/>
            <person name="Murphy C."/>
            <person name="Neiman D."/>
            <person name="Pearson M."/>
            <person name="Priest M."/>
            <person name="Roberts A."/>
            <person name="Saif S."/>
            <person name="Shea T."/>
            <person name="Sisk P."/>
            <person name="Stolte C."/>
            <person name="Sykes S."/>
            <person name="Wortman J."/>
            <person name="Nusbaum C."/>
            <person name="Birren B."/>
        </authorList>
    </citation>
    <scope>NUCLEOTIDE SEQUENCE</scope>
    <source>
        <strain evidence="8">ERTm3</strain>
    </source>
</reference>
<dbReference type="Pfam" id="PF08646">
    <property type="entry name" value="Rep_fac-A_C"/>
    <property type="match status" value="1"/>
</dbReference>
<dbReference type="SUPFAM" id="SSF50249">
    <property type="entry name" value="Nucleic acid-binding proteins"/>
    <property type="match status" value="4"/>
</dbReference>
<evidence type="ECO:0000313" key="9">
    <source>
        <dbReference type="Proteomes" id="UP000002872"/>
    </source>
</evidence>
<evidence type="ECO:0000256" key="3">
    <source>
        <dbReference type="ARBA" id="ARBA00022771"/>
    </source>
</evidence>
<keyword evidence="5" id="KW-0238">DNA-binding</keyword>
<evidence type="ECO:0000256" key="5">
    <source>
        <dbReference type="ARBA" id="ARBA00023125"/>
    </source>
</evidence>
<evidence type="ECO:0008006" key="10">
    <source>
        <dbReference type="Google" id="ProtNLM"/>
    </source>
</evidence>
<dbReference type="PANTHER" id="PTHR47165:SF4">
    <property type="entry name" value="OS03G0429900 PROTEIN"/>
    <property type="match status" value="1"/>
</dbReference>
<dbReference type="FunFam" id="2.40.50.140:FF:000041">
    <property type="entry name" value="Replication protein A subunit"/>
    <property type="match status" value="1"/>
</dbReference>
<keyword evidence="3" id="KW-0863">Zinc-finger</keyword>
<evidence type="ECO:0000259" key="6">
    <source>
        <dbReference type="Pfam" id="PF08646"/>
    </source>
</evidence>
<dbReference type="Pfam" id="PF16900">
    <property type="entry name" value="REPA_OB_2"/>
    <property type="match status" value="1"/>
</dbReference>
<dbReference type="VEuPathDB" id="MicrosporidiaDB:NEQG_01167"/>
<dbReference type="OrthoDB" id="1751331at2759"/>
<evidence type="ECO:0000256" key="4">
    <source>
        <dbReference type="ARBA" id="ARBA00022833"/>
    </source>
</evidence>
<accession>I3EGY0</accession>
<dbReference type="InterPro" id="IPR013955">
    <property type="entry name" value="Rep_factor-A_C"/>
</dbReference>
<evidence type="ECO:0000313" key="8">
    <source>
        <dbReference type="EMBL" id="EIJ88477.1"/>
    </source>
</evidence>
<dbReference type="InterPro" id="IPR031657">
    <property type="entry name" value="REPA_OB_2"/>
</dbReference>
<name>I3EGY0_NEMP3</name>
<dbReference type="CDD" id="cd04474">
    <property type="entry name" value="RPA1_DBD_A"/>
    <property type="match status" value="1"/>
</dbReference>
<dbReference type="HOGENOM" id="CLU_012393_2_0_1"/>
<dbReference type="STRING" id="935791.I3EGY0"/>
<evidence type="ECO:0000259" key="7">
    <source>
        <dbReference type="Pfam" id="PF16900"/>
    </source>
</evidence>
<feature type="domain" description="Replication protein A OB" evidence="7">
    <location>
        <begin position="278"/>
        <end position="351"/>
    </location>
</feature>
<evidence type="ECO:0000256" key="1">
    <source>
        <dbReference type="ARBA" id="ARBA00005690"/>
    </source>
</evidence>
<dbReference type="InParanoid" id="I3EGY0"/>
<comment type="similarity">
    <text evidence="1">Belongs to the replication factor A protein 1 family.</text>
</comment>
<dbReference type="AlphaFoldDB" id="I3EGY0"/>
<keyword evidence="2" id="KW-0479">Metal-binding</keyword>
<dbReference type="FunCoup" id="I3EGY0">
    <property type="interactions" value="272"/>
</dbReference>
<dbReference type="InterPro" id="IPR012340">
    <property type="entry name" value="NA-bd_OB-fold"/>
</dbReference>
<dbReference type="CDD" id="cd04476">
    <property type="entry name" value="RPA1_DBD_C"/>
    <property type="match status" value="1"/>
</dbReference>
<dbReference type="InterPro" id="IPR047192">
    <property type="entry name" value="Euk_RPA1_DBD_C"/>
</dbReference>
<dbReference type="PANTHER" id="PTHR47165">
    <property type="entry name" value="OS03G0429900 PROTEIN"/>
    <property type="match status" value="1"/>
</dbReference>